<dbReference type="AlphaFoldDB" id="A0A1H8YVM2"/>
<evidence type="ECO:0000256" key="2">
    <source>
        <dbReference type="ARBA" id="ARBA00022692"/>
    </source>
</evidence>
<dbReference type="RefSeq" id="WP_090164786.1">
    <property type="nucleotide sequence ID" value="NZ_FOFB01000001.1"/>
</dbReference>
<dbReference type="GO" id="GO:0071555">
    <property type="term" value="P:cell wall organization"/>
    <property type="evidence" value="ECO:0007669"/>
    <property type="project" value="UniProtKB-KW"/>
</dbReference>
<comment type="catalytic activity">
    <reaction evidence="7">
        <text>a peptidoglycan chain = a peptidoglycan chain with N-acetyl-1,6-anhydromuramyl-[peptide] at the reducing end + a peptidoglycan chain with N-acetylglucosamine at the non-reducing end.</text>
        <dbReference type="EC" id="4.2.2.29"/>
    </reaction>
</comment>
<dbReference type="FunCoup" id="A0A1H8YVM2">
    <property type="interactions" value="281"/>
</dbReference>
<dbReference type="NCBIfam" id="TIGR00247">
    <property type="entry name" value="endolytic transglycosylase MltG"/>
    <property type="match status" value="1"/>
</dbReference>
<evidence type="ECO:0000313" key="8">
    <source>
        <dbReference type="EMBL" id="SEP56162.1"/>
    </source>
</evidence>
<dbReference type="HAMAP" id="MF_02065">
    <property type="entry name" value="MltG"/>
    <property type="match status" value="1"/>
</dbReference>
<dbReference type="PANTHER" id="PTHR30518:SF2">
    <property type="entry name" value="ENDOLYTIC MUREIN TRANSGLYCOSYLASE"/>
    <property type="match status" value="1"/>
</dbReference>
<dbReference type="GO" id="GO:0008932">
    <property type="term" value="F:lytic endotransglycosylase activity"/>
    <property type="evidence" value="ECO:0007669"/>
    <property type="project" value="UniProtKB-UniRule"/>
</dbReference>
<dbReference type="PANTHER" id="PTHR30518">
    <property type="entry name" value="ENDOLYTIC MUREIN TRANSGLYCOSYLASE"/>
    <property type="match status" value="1"/>
</dbReference>
<dbReference type="STRING" id="478744.SAMN05444359_10130"/>
<keyword evidence="2 7" id="KW-0812">Transmembrane</keyword>
<evidence type="ECO:0000256" key="5">
    <source>
        <dbReference type="ARBA" id="ARBA00023239"/>
    </source>
</evidence>
<evidence type="ECO:0000256" key="3">
    <source>
        <dbReference type="ARBA" id="ARBA00022989"/>
    </source>
</evidence>
<sequence length="347" mass="39053">MKFFRRLLLLFLLASMAIGGFAYWMYAAIEAPVEHENADRYLTIDQGLGSNSILQILEENNIIQAPLATKLYLRFFDQGTQLQAGDYLFPSPISPKEVLAKLKDGKKRTKALTIPEGWTRFEIAKRLAAQFPTEPAIDEKEVLAMMNDVSLIEEMAPEAKNLEGYLYPTTYEVELDAHPKDVIIKMVNQFKSVWEADWDAQAEKIGRTKQEIVTIASLIENESKVAEERALVASVIYNRLEQGIPLGIDATNVYIAKLLNRWDGIIHKSDVEVDHPYNTRKIYGLPPGPISSASKSAYEAALNPAKTDYLYYVLNVEKGDGSHHFYATAAGFAKGKAAYQKWLAKQR</sequence>
<dbReference type="Proteomes" id="UP000199021">
    <property type="component" value="Unassembled WGS sequence"/>
</dbReference>
<evidence type="ECO:0000256" key="1">
    <source>
        <dbReference type="ARBA" id="ARBA00022475"/>
    </source>
</evidence>
<keyword evidence="4 7" id="KW-0472">Membrane</keyword>
<keyword evidence="1 7" id="KW-1003">Cell membrane</keyword>
<evidence type="ECO:0000313" key="9">
    <source>
        <dbReference type="Proteomes" id="UP000199021"/>
    </source>
</evidence>
<protein>
    <recommendedName>
        <fullName evidence="7">Endolytic murein transglycosylase</fullName>
        <ecNumber evidence="7">4.2.2.29</ecNumber>
    </recommendedName>
    <alternativeName>
        <fullName evidence="7">Peptidoglycan lytic transglycosylase</fullName>
    </alternativeName>
    <alternativeName>
        <fullName evidence="7">Peptidoglycan polymerization terminase</fullName>
    </alternativeName>
</protein>
<dbReference type="Pfam" id="PF02618">
    <property type="entry name" value="YceG"/>
    <property type="match status" value="1"/>
</dbReference>
<evidence type="ECO:0000256" key="7">
    <source>
        <dbReference type="HAMAP-Rule" id="MF_02065"/>
    </source>
</evidence>
<dbReference type="CDD" id="cd08010">
    <property type="entry name" value="MltG_like"/>
    <property type="match status" value="1"/>
</dbReference>
<dbReference type="GO" id="GO:0005886">
    <property type="term" value="C:plasma membrane"/>
    <property type="evidence" value="ECO:0007669"/>
    <property type="project" value="UniProtKB-UniRule"/>
</dbReference>
<name>A0A1H8YVM2_9BACT</name>
<keyword evidence="6 7" id="KW-0961">Cell wall biogenesis/degradation</keyword>
<dbReference type="EC" id="4.2.2.29" evidence="7"/>
<accession>A0A1H8YVM2</accession>
<organism evidence="8 9">
    <name type="scientific">Neolewinella agarilytica</name>
    <dbReference type="NCBI Taxonomy" id="478744"/>
    <lineage>
        <taxon>Bacteria</taxon>
        <taxon>Pseudomonadati</taxon>
        <taxon>Bacteroidota</taxon>
        <taxon>Saprospiria</taxon>
        <taxon>Saprospirales</taxon>
        <taxon>Lewinellaceae</taxon>
        <taxon>Neolewinella</taxon>
    </lineage>
</organism>
<keyword evidence="3 7" id="KW-1133">Transmembrane helix</keyword>
<evidence type="ECO:0000256" key="4">
    <source>
        <dbReference type="ARBA" id="ARBA00023136"/>
    </source>
</evidence>
<keyword evidence="9" id="KW-1185">Reference proteome</keyword>
<dbReference type="InParanoid" id="A0A1H8YVM2"/>
<dbReference type="InterPro" id="IPR003770">
    <property type="entry name" value="MLTG-like"/>
</dbReference>
<gene>
    <name evidence="7" type="primary">mltG</name>
    <name evidence="8" type="ORF">SAMN05444359_10130</name>
</gene>
<dbReference type="Gene3D" id="3.30.1490.480">
    <property type="entry name" value="Endolytic murein transglycosylase"/>
    <property type="match status" value="1"/>
</dbReference>
<dbReference type="GO" id="GO:0009252">
    <property type="term" value="P:peptidoglycan biosynthetic process"/>
    <property type="evidence" value="ECO:0007669"/>
    <property type="project" value="UniProtKB-UniRule"/>
</dbReference>
<dbReference type="OrthoDB" id="9814591at2"/>
<evidence type="ECO:0000256" key="6">
    <source>
        <dbReference type="ARBA" id="ARBA00023316"/>
    </source>
</evidence>
<proteinExistence type="inferred from homology"/>
<keyword evidence="5 7" id="KW-0456">Lyase</keyword>
<feature type="site" description="Important for catalytic activity" evidence="7">
    <location>
        <position position="222"/>
    </location>
</feature>
<comment type="function">
    <text evidence="7">Functions as a peptidoglycan terminase that cleaves nascent peptidoglycan strands endolytically to terminate their elongation.</text>
</comment>
<comment type="similarity">
    <text evidence="7">Belongs to the transglycosylase MltG family.</text>
</comment>
<dbReference type="EMBL" id="FOFB01000001">
    <property type="protein sequence ID" value="SEP56162.1"/>
    <property type="molecule type" value="Genomic_DNA"/>
</dbReference>
<reference evidence="9" key="1">
    <citation type="submission" date="2016-10" db="EMBL/GenBank/DDBJ databases">
        <authorList>
            <person name="Varghese N."/>
            <person name="Submissions S."/>
        </authorList>
    </citation>
    <scope>NUCLEOTIDE SEQUENCE [LARGE SCALE GENOMIC DNA]</scope>
    <source>
        <strain evidence="9">DSM 24740</strain>
    </source>
</reference>